<dbReference type="OrthoDB" id="1927223at2759"/>
<dbReference type="Pfam" id="PF04570">
    <property type="entry name" value="zf-FLZ"/>
    <property type="match status" value="1"/>
</dbReference>
<name>A0A811NCL3_9POAL</name>
<keyword evidence="7" id="KW-1185">Reference proteome</keyword>
<dbReference type="PANTHER" id="PTHR47847">
    <property type="entry name" value="FCS-LIKE ZINC FINGER 17"/>
    <property type="match status" value="1"/>
</dbReference>
<keyword evidence="2" id="KW-0479">Metal-binding</keyword>
<dbReference type="GO" id="GO:0046872">
    <property type="term" value="F:metal ion binding"/>
    <property type="evidence" value="ECO:0007669"/>
    <property type="project" value="UniProtKB-KW"/>
</dbReference>
<dbReference type="InterPro" id="IPR007650">
    <property type="entry name" value="Zf-FLZ_dom"/>
</dbReference>
<reference evidence="6" key="1">
    <citation type="submission" date="2020-10" db="EMBL/GenBank/DDBJ databases">
        <authorList>
            <person name="Han B."/>
            <person name="Lu T."/>
            <person name="Zhao Q."/>
            <person name="Huang X."/>
            <person name="Zhao Y."/>
        </authorList>
    </citation>
    <scope>NUCLEOTIDE SEQUENCE</scope>
</reference>
<feature type="zinc finger region" description="FLZ-type" evidence="3">
    <location>
        <begin position="102"/>
        <end position="146"/>
    </location>
</feature>
<gene>
    <name evidence="6" type="ORF">NCGR_LOCUS12912</name>
</gene>
<proteinExistence type="inferred from homology"/>
<feature type="compositionally biased region" description="Basic and acidic residues" evidence="4">
    <location>
        <begin position="13"/>
        <end position="29"/>
    </location>
</feature>
<dbReference type="PROSITE" id="PS51795">
    <property type="entry name" value="ZF_FLZ"/>
    <property type="match status" value="1"/>
</dbReference>
<evidence type="ECO:0000256" key="1">
    <source>
        <dbReference type="ARBA" id="ARBA00009374"/>
    </source>
</evidence>
<evidence type="ECO:0000256" key="3">
    <source>
        <dbReference type="PROSITE-ProRule" id="PRU01131"/>
    </source>
</evidence>
<dbReference type="EMBL" id="CAJGYO010000003">
    <property type="protein sequence ID" value="CAD6219114.1"/>
    <property type="molecule type" value="Genomic_DNA"/>
</dbReference>
<evidence type="ECO:0000313" key="6">
    <source>
        <dbReference type="EMBL" id="CAD6219114.1"/>
    </source>
</evidence>
<feature type="region of interest" description="Disordered" evidence="4">
    <location>
        <begin position="1"/>
        <end position="32"/>
    </location>
</feature>
<dbReference type="PANTHER" id="PTHR47847:SF2">
    <property type="entry name" value="FCS-LIKE ZINC FINGER 17-RELATED"/>
    <property type="match status" value="1"/>
</dbReference>
<comment type="similarity">
    <text evidence="1">Belongs to the FLZ family.</text>
</comment>
<comment type="caution">
    <text evidence="6">The sequence shown here is derived from an EMBL/GenBank/DDBJ whole genome shotgun (WGS) entry which is preliminary data.</text>
</comment>
<sequence>MLPRPSQRSIFHLGEEGVDDHRGSDEQVKNTDTTRTLAGRRDHWRQLRKQDSAVDAVVGVGLQILVQNLHQTLAPPHSHIVLKQVVVLPTTVARHRRGPGSSFLSACSRCRRELSSSKDVYMYRGDQGFCSEECRCQQILADEATEREAMIKKERMRRGLPHHLHHGPRSAMGAIGGASRRLVAIAY</sequence>
<evidence type="ECO:0000313" key="7">
    <source>
        <dbReference type="Proteomes" id="UP000604825"/>
    </source>
</evidence>
<dbReference type="AlphaFoldDB" id="A0A811NCL3"/>
<protein>
    <recommendedName>
        <fullName evidence="5">FLZ-type domain-containing protein</fullName>
    </recommendedName>
</protein>
<evidence type="ECO:0000256" key="2">
    <source>
        <dbReference type="ARBA" id="ARBA00022723"/>
    </source>
</evidence>
<accession>A0A811NCL3</accession>
<dbReference type="Proteomes" id="UP000604825">
    <property type="component" value="Unassembled WGS sequence"/>
</dbReference>
<evidence type="ECO:0000256" key="4">
    <source>
        <dbReference type="SAM" id="MobiDB-lite"/>
    </source>
</evidence>
<organism evidence="6 7">
    <name type="scientific">Miscanthus lutarioriparius</name>
    <dbReference type="NCBI Taxonomy" id="422564"/>
    <lineage>
        <taxon>Eukaryota</taxon>
        <taxon>Viridiplantae</taxon>
        <taxon>Streptophyta</taxon>
        <taxon>Embryophyta</taxon>
        <taxon>Tracheophyta</taxon>
        <taxon>Spermatophyta</taxon>
        <taxon>Magnoliopsida</taxon>
        <taxon>Liliopsida</taxon>
        <taxon>Poales</taxon>
        <taxon>Poaceae</taxon>
        <taxon>PACMAD clade</taxon>
        <taxon>Panicoideae</taxon>
        <taxon>Andropogonodae</taxon>
        <taxon>Andropogoneae</taxon>
        <taxon>Saccharinae</taxon>
        <taxon>Miscanthus</taxon>
    </lineage>
</organism>
<evidence type="ECO:0000259" key="5">
    <source>
        <dbReference type="PROSITE" id="PS51795"/>
    </source>
</evidence>
<dbReference type="InterPro" id="IPR044181">
    <property type="entry name" value="FLZ17/18"/>
</dbReference>
<feature type="domain" description="FLZ-type" evidence="5">
    <location>
        <begin position="102"/>
        <end position="146"/>
    </location>
</feature>